<dbReference type="Gene3D" id="1.20.120.530">
    <property type="entry name" value="GntR ligand-binding domain-like"/>
    <property type="match status" value="1"/>
</dbReference>
<dbReference type="SMART" id="SM00345">
    <property type="entry name" value="HTH_GNTR"/>
    <property type="match status" value="1"/>
</dbReference>
<dbReference type="PROSITE" id="PS50949">
    <property type="entry name" value="HTH_GNTR"/>
    <property type="match status" value="1"/>
</dbReference>
<dbReference type="Gene3D" id="1.10.10.10">
    <property type="entry name" value="Winged helix-like DNA-binding domain superfamily/Winged helix DNA-binding domain"/>
    <property type="match status" value="1"/>
</dbReference>
<evidence type="ECO:0000256" key="1">
    <source>
        <dbReference type="ARBA" id="ARBA00023015"/>
    </source>
</evidence>
<organism evidence="5">
    <name type="scientific">Desulfatirhabdium butyrativorans</name>
    <dbReference type="NCBI Taxonomy" id="340467"/>
    <lineage>
        <taxon>Bacteria</taxon>
        <taxon>Pseudomonadati</taxon>
        <taxon>Thermodesulfobacteriota</taxon>
        <taxon>Desulfobacteria</taxon>
        <taxon>Desulfobacterales</taxon>
        <taxon>Desulfatirhabdiaceae</taxon>
        <taxon>Desulfatirhabdium</taxon>
    </lineage>
</organism>
<reference evidence="5" key="1">
    <citation type="journal article" date="2020" name="mSystems">
        <title>Genome- and Community-Level Interaction Insights into Carbon Utilization and Element Cycling Functions of Hydrothermarchaeota in Hydrothermal Sediment.</title>
        <authorList>
            <person name="Zhou Z."/>
            <person name="Liu Y."/>
            <person name="Xu W."/>
            <person name="Pan J."/>
            <person name="Luo Z.H."/>
            <person name="Li M."/>
        </authorList>
    </citation>
    <scope>NUCLEOTIDE SEQUENCE [LARGE SCALE GENOMIC DNA]</scope>
    <source>
        <strain evidence="5">SpSt-477</strain>
    </source>
</reference>
<feature type="domain" description="HTH gntR-type" evidence="4">
    <location>
        <begin position="11"/>
        <end position="79"/>
    </location>
</feature>
<sequence>MNVSLKPIKPKRISDQVFDQLRELIFRGELKPGDQVMPERELAEAMNVSRTSVRDAINKLVVMGLLEQRQGQGTFVRNPDVKSRNPLAVVMETQDATLEDLLEVRMGLECYAASLAAERALESDLQFLEKSIEEMRNEVRSGRLGTEADVSFHMAIAYATKNPLQVYIMKNFFDFLFVGIKENLSHLYKVPGNIEKILVQHENIFQAIKSRDAVKSFHVMQEHIFFVLNFFRSFNVKKA</sequence>
<evidence type="ECO:0000256" key="3">
    <source>
        <dbReference type="ARBA" id="ARBA00023163"/>
    </source>
</evidence>
<dbReference type="AlphaFoldDB" id="A0A7C4MK69"/>
<dbReference type="InterPro" id="IPR011711">
    <property type="entry name" value="GntR_C"/>
</dbReference>
<dbReference type="SMART" id="SM00895">
    <property type="entry name" value="FCD"/>
    <property type="match status" value="1"/>
</dbReference>
<gene>
    <name evidence="5" type="ORF">ENS29_00730</name>
</gene>
<dbReference type="GO" id="GO:0003700">
    <property type="term" value="F:DNA-binding transcription factor activity"/>
    <property type="evidence" value="ECO:0007669"/>
    <property type="project" value="InterPro"/>
</dbReference>
<evidence type="ECO:0000313" key="5">
    <source>
        <dbReference type="EMBL" id="HGU31362.1"/>
    </source>
</evidence>
<dbReference type="PRINTS" id="PR00035">
    <property type="entry name" value="HTHGNTR"/>
</dbReference>
<comment type="caution">
    <text evidence="5">The sequence shown here is derived from an EMBL/GenBank/DDBJ whole genome shotgun (WGS) entry which is preliminary data.</text>
</comment>
<dbReference type="SUPFAM" id="SSF48008">
    <property type="entry name" value="GntR ligand-binding domain-like"/>
    <property type="match status" value="1"/>
</dbReference>
<dbReference type="PANTHER" id="PTHR43537">
    <property type="entry name" value="TRANSCRIPTIONAL REGULATOR, GNTR FAMILY"/>
    <property type="match status" value="1"/>
</dbReference>
<dbReference type="Pfam" id="PF00392">
    <property type="entry name" value="GntR"/>
    <property type="match status" value="1"/>
</dbReference>
<name>A0A7C4MK69_9BACT</name>
<dbReference type="EMBL" id="DSUH01000017">
    <property type="protein sequence ID" value="HGU31362.1"/>
    <property type="molecule type" value="Genomic_DNA"/>
</dbReference>
<dbReference type="CDD" id="cd07377">
    <property type="entry name" value="WHTH_GntR"/>
    <property type="match status" value="1"/>
</dbReference>
<evidence type="ECO:0000256" key="2">
    <source>
        <dbReference type="ARBA" id="ARBA00023125"/>
    </source>
</evidence>
<keyword evidence="1" id="KW-0805">Transcription regulation</keyword>
<dbReference type="InterPro" id="IPR036388">
    <property type="entry name" value="WH-like_DNA-bd_sf"/>
</dbReference>
<dbReference type="InterPro" id="IPR000524">
    <property type="entry name" value="Tscrpt_reg_HTH_GntR"/>
</dbReference>
<dbReference type="InterPro" id="IPR036390">
    <property type="entry name" value="WH_DNA-bd_sf"/>
</dbReference>
<dbReference type="SUPFAM" id="SSF46785">
    <property type="entry name" value="Winged helix' DNA-binding domain"/>
    <property type="match status" value="1"/>
</dbReference>
<dbReference type="Pfam" id="PF07729">
    <property type="entry name" value="FCD"/>
    <property type="match status" value="1"/>
</dbReference>
<dbReference type="GO" id="GO:0003677">
    <property type="term" value="F:DNA binding"/>
    <property type="evidence" value="ECO:0007669"/>
    <property type="project" value="UniProtKB-KW"/>
</dbReference>
<accession>A0A7C4MK69</accession>
<dbReference type="InterPro" id="IPR008920">
    <property type="entry name" value="TF_FadR/GntR_C"/>
</dbReference>
<protein>
    <submittedName>
        <fullName evidence="5">FadR family transcriptional regulator</fullName>
    </submittedName>
</protein>
<keyword evidence="2" id="KW-0238">DNA-binding</keyword>
<keyword evidence="3" id="KW-0804">Transcription</keyword>
<evidence type="ECO:0000259" key="4">
    <source>
        <dbReference type="PROSITE" id="PS50949"/>
    </source>
</evidence>
<proteinExistence type="predicted"/>
<dbReference type="PANTHER" id="PTHR43537:SF5">
    <property type="entry name" value="UXU OPERON TRANSCRIPTIONAL REGULATOR"/>
    <property type="match status" value="1"/>
</dbReference>